<dbReference type="RefSeq" id="WP_317386778.1">
    <property type="nucleotide sequence ID" value="NZ_CP136704.1"/>
</dbReference>
<name>A0ABZ0HLF8_TRISK</name>
<sequence>MTYSLNSWCARLASSLGHLAKVQEPFLEAYWQANSYPPRVSFNGKDETPFPKDDLAHLYDLARSASRSIEKKYYKPLRESLDPVRGILRSHPTLARPLGTCIGNDEFHVKILNGTSLTWLTQIVAGLLERAYAHGDGGFEKAANELGSVLDLSSTTLEIDVPNGLGLGYDLLLFHGPEIRNEFEIQEGLIVKPAAVLSDYLDREWIRDFVPEEMDRRDWRQIGAVVRPFHWRPVFRRKTDYREERPSWPPRFEDDALTFLEILSIANQTPILPFMLMHGCVHRSAHSLLGLAHSQGGVQPIRQVGRRHDPFRAPPQLQNSSINLAKQAYIKRRDEEFERLAPIIHRLSEALARLGRFGANDQILDISQSLELMFRPKGGRISQKLQDGMAELLGVDETHKDDIRAAIKQFYDVRSAIVHGATDARRKRNLEDRQRAFISGLNLTQQALFKMLLSDAGARD</sequence>
<evidence type="ECO:0000313" key="2">
    <source>
        <dbReference type="Proteomes" id="UP001302666"/>
    </source>
</evidence>
<evidence type="ECO:0000313" key="1">
    <source>
        <dbReference type="EMBL" id="WOI34999.1"/>
    </source>
</evidence>
<reference evidence="1 2" key="1">
    <citation type="submission" date="2023-10" db="EMBL/GenBank/DDBJ databases">
        <title>Eight complete genome sequences of bacteria isolated from laboratory stock of Giant Kelp gametophytes.</title>
        <authorList>
            <person name="Tolentino B."/>
            <person name="Nuzhdin S."/>
        </authorList>
    </citation>
    <scope>NUCLEOTIDE SEQUENCE [LARGE SCALE GENOMIC DNA]</scope>
    <source>
        <strain evidence="1 2">LC.270.F.C4</strain>
    </source>
</reference>
<dbReference type="Proteomes" id="UP001302666">
    <property type="component" value="Chromosome"/>
</dbReference>
<gene>
    <name evidence="1" type="ORF">R1T40_09830</name>
</gene>
<organism evidence="1 2">
    <name type="scientific">Tritonibacter scottomollicae</name>
    <name type="common">Epibacterium scottomollicae</name>
    <dbReference type="NCBI Taxonomy" id="483013"/>
    <lineage>
        <taxon>Bacteria</taxon>
        <taxon>Pseudomonadati</taxon>
        <taxon>Pseudomonadota</taxon>
        <taxon>Alphaproteobacteria</taxon>
        <taxon>Rhodobacterales</taxon>
        <taxon>Paracoccaceae</taxon>
        <taxon>Tritonibacter</taxon>
    </lineage>
</organism>
<proteinExistence type="predicted"/>
<keyword evidence="2" id="KW-1185">Reference proteome</keyword>
<accession>A0ABZ0HLF8</accession>
<protein>
    <submittedName>
        <fullName evidence="1">HEPN domain-containing protein</fullName>
    </submittedName>
</protein>
<dbReference type="EMBL" id="CP136704">
    <property type="protein sequence ID" value="WOI34999.1"/>
    <property type="molecule type" value="Genomic_DNA"/>
</dbReference>